<evidence type="ECO:0000313" key="10">
    <source>
        <dbReference type="EMBL" id="SCM22637.1"/>
    </source>
</evidence>
<accession>A0A077XF66</accession>
<dbReference type="Proteomes" id="UP000071118">
    <property type="component" value="Chromosome 9"/>
</dbReference>
<dbReference type="GO" id="GO:0005851">
    <property type="term" value="C:eukaryotic translation initiation factor 2B complex"/>
    <property type="evidence" value="ECO:0007669"/>
    <property type="project" value="TreeGrafter"/>
</dbReference>
<dbReference type="PANTHER" id="PTHR45860">
    <property type="entry name" value="TRANSLATION INITIATION FACTOR EIF-2B SUBUNIT ALPHA"/>
    <property type="match status" value="1"/>
</dbReference>
<reference evidence="11 12" key="1">
    <citation type="journal article" date="2014" name="BMC Biol.">
        <title>A comprehensive evaluation of rodent malaria parasite genomes and gene expression.</title>
        <authorList>
            <person name="Otto T.D."/>
            <person name="Bohme U."/>
            <person name="Jackson A.P."/>
            <person name="Hunt M."/>
            <person name="Franke-Fayard B."/>
            <person name="Hoeijmakers W.A."/>
            <person name="Religa A.A."/>
            <person name="Robertson L."/>
            <person name="Sanders M."/>
            <person name="Ogun S.A."/>
            <person name="Cunningham D."/>
            <person name="Erhart A."/>
            <person name="Billker O."/>
            <person name="Khan S.M."/>
            <person name="Stunnenberg H.G."/>
            <person name="Langhorne J."/>
            <person name="Holder A.A."/>
            <person name="Waters A.P."/>
            <person name="Newbold C.I."/>
            <person name="Pain A."/>
            <person name="Berriman M."/>
            <person name="Janse C.J."/>
        </authorList>
    </citation>
    <scope>NUCLEOTIDE SEQUENCE [LARGE SCALE GENOMIC DNA]</scope>
    <source>
        <strain evidence="11 12">AS</strain>
    </source>
</reference>
<dbReference type="OrthoDB" id="10249309at2759"/>
<dbReference type="InterPro" id="IPR037171">
    <property type="entry name" value="NagB/RpiA_transferase-like"/>
</dbReference>
<comment type="subunit">
    <text evidence="8">Component of the translation initiation factor 2B (eIF2B) complex which is a heterodecamer of two sets of five different subunits: alpha, beta, gamma, delta and epsilon. Subunits alpha, beta and delta comprise a regulatory subcomplex and subunits epsilon and gamma comprise a catalytic subcomplex. Within the complex, the hexameric regulatory complex resides at the center, with the two heterodimeric catalytic subcomplexes bound on opposite sides.</text>
</comment>
<evidence type="ECO:0000313" key="13">
    <source>
        <dbReference type="Proteomes" id="UP000507163"/>
    </source>
</evidence>
<evidence type="ECO:0000313" key="12">
    <source>
        <dbReference type="Proteomes" id="UP000071118"/>
    </source>
</evidence>
<keyword evidence="12" id="KW-1185">Reference proteome</keyword>
<dbReference type="KEGG" id="pcb:PCHAS_0935800"/>
<dbReference type="Pfam" id="PF01008">
    <property type="entry name" value="IF-2B"/>
    <property type="match status" value="1"/>
</dbReference>
<dbReference type="RefSeq" id="XP_745739.1">
    <property type="nucleotide sequence ID" value="XM_740646.1"/>
</dbReference>
<evidence type="ECO:0000256" key="6">
    <source>
        <dbReference type="ARBA" id="ARBA00044208"/>
    </source>
</evidence>
<evidence type="ECO:0000256" key="1">
    <source>
        <dbReference type="ARBA" id="ARBA00004514"/>
    </source>
</evidence>
<dbReference type="GeneID" id="3498863"/>
<keyword evidence="5" id="KW-0648">Protein biosynthesis</keyword>
<evidence type="ECO:0000256" key="9">
    <source>
        <dbReference type="RuleBase" id="RU003814"/>
    </source>
</evidence>
<dbReference type="Proteomes" id="UP000507163">
    <property type="component" value="Chromosome 9"/>
</dbReference>
<name>A0A077XF66_PLACU</name>
<reference evidence="11" key="2">
    <citation type="submission" date="2014-05" db="EMBL/GenBank/DDBJ databases">
        <authorList>
            <person name="Aslett M.A."/>
            <person name="De Silva N."/>
        </authorList>
    </citation>
    <scope>NUCLEOTIDE SEQUENCE</scope>
    <source>
        <strain evidence="11">AS</strain>
    </source>
</reference>
<reference evidence="11" key="3">
    <citation type="submission" date="2019-05" db="EMBL/GenBank/DDBJ databases">
        <authorList>
            <consortium name="Pathogen Informatics"/>
        </authorList>
    </citation>
    <scope>NUCLEOTIDE SEQUENCE</scope>
    <source>
        <strain evidence="10 13">AJ</strain>
        <strain evidence="11">AS</strain>
    </source>
</reference>
<keyword evidence="4 11" id="KW-0396">Initiation factor</keyword>
<gene>
    <name evidence="10" type="ORF">PCHAJ_000216400</name>
    <name evidence="11" type="ORF">PCHAS_0935800</name>
</gene>
<proteinExistence type="inferred from homology"/>
<comment type="similarity">
    <text evidence="2 9">Belongs to the eIF-2B alpha/beta/delta subunits family.</text>
</comment>
<dbReference type="InterPro" id="IPR042529">
    <property type="entry name" value="IF_2B-like_C"/>
</dbReference>
<organism evidence="11 12">
    <name type="scientific">Plasmodium chabaudi chabaudi</name>
    <dbReference type="NCBI Taxonomy" id="31271"/>
    <lineage>
        <taxon>Eukaryota</taxon>
        <taxon>Sar</taxon>
        <taxon>Alveolata</taxon>
        <taxon>Apicomplexa</taxon>
        <taxon>Aconoidasida</taxon>
        <taxon>Haemosporida</taxon>
        <taxon>Plasmodiidae</taxon>
        <taxon>Plasmodium</taxon>
        <taxon>Plasmodium (Vinckeia)</taxon>
    </lineage>
</organism>
<dbReference type="InterPro" id="IPR042528">
    <property type="entry name" value="elF-2B_alpha_N"/>
</dbReference>
<evidence type="ECO:0000256" key="3">
    <source>
        <dbReference type="ARBA" id="ARBA00022490"/>
    </source>
</evidence>
<evidence type="ECO:0000256" key="7">
    <source>
        <dbReference type="ARBA" id="ARBA00044236"/>
    </source>
</evidence>
<dbReference type="Gene3D" id="1.20.120.1070">
    <property type="entry name" value="Translation initiation factor eIF-2B, N-terminal domain"/>
    <property type="match status" value="1"/>
</dbReference>
<dbReference type="EMBL" id="LT608175">
    <property type="protein sequence ID" value="SCM22637.1"/>
    <property type="molecule type" value="Genomic_DNA"/>
</dbReference>
<evidence type="ECO:0000256" key="5">
    <source>
        <dbReference type="ARBA" id="ARBA00022917"/>
    </source>
</evidence>
<evidence type="ECO:0000313" key="11">
    <source>
        <dbReference type="EMBL" id="VTZ68968.1"/>
    </source>
</evidence>
<dbReference type="InterPro" id="IPR051501">
    <property type="entry name" value="eIF2B_alpha/beta/delta"/>
</dbReference>
<dbReference type="VEuPathDB" id="PlasmoDB:PCHAS_0935800"/>
<dbReference type="GO" id="GO:0003743">
    <property type="term" value="F:translation initiation factor activity"/>
    <property type="evidence" value="ECO:0007669"/>
    <property type="project" value="UniProtKB-KW"/>
</dbReference>
<dbReference type="GO" id="GO:0005085">
    <property type="term" value="F:guanyl-nucleotide exchange factor activity"/>
    <property type="evidence" value="ECO:0007669"/>
    <property type="project" value="TreeGrafter"/>
</dbReference>
<dbReference type="EMBL" id="LK022886">
    <property type="protein sequence ID" value="VTZ68968.1"/>
    <property type="molecule type" value="Genomic_DNA"/>
</dbReference>
<dbReference type="InterPro" id="IPR000649">
    <property type="entry name" value="IF-2B-related"/>
</dbReference>
<comment type="subcellular location">
    <subcellularLocation>
        <location evidence="1">Cytoplasm</location>
        <location evidence="1">Cytosol</location>
    </subcellularLocation>
</comment>
<dbReference type="GO" id="GO:0005829">
    <property type="term" value="C:cytosol"/>
    <property type="evidence" value="ECO:0007669"/>
    <property type="project" value="UniProtKB-SubCell"/>
</dbReference>
<dbReference type="PANTHER" id="PTHR45860:SF1">
    <property type="entry name" value="TRANSLATION INITIATION FACTOR EIF-2B SUBUNIT ALPHA"/>
    <property type="match status" value="1"/>
</dbReference>
<evidence type="ECO:0000256" key="4">
    <source>
        <dbReference type="ARBA" id="ARBA00022540"/>
    </source>
</evidence>
<sequence>MNDCDNSKNDDSPEEHEVVTSFKKYYFEDKNPMHIAALKSLENSLKSSNTKTNFEYFMKLNEAKSQLNNYIKNENVKKQIILAPHSKRMTIYPIVTACDIYHHFVVKKYTHNENNFDDLKSISSTCASDFPKTLQNSLDMIVKNSRTLFANGKIKILTHTSSECVKALLLNAVKIKKIKICVYFSYPENCNNNNYLEKDTNFDNKFINDLKNENIDVIKINIQEIQNIFEIIDFVIVGTELVIDNGGIIAKKGIKLISELCSLNKKELFVLCEAYKFLKIKTIKNYDEDFYHYCTKNITNQNNFLYEFVPHNFITLFYTDIGIFPPSTISFELNKLYINDTS</sequence>
<evidence type="ECO:0000256" key="8">
    <source>
        <dbReference type="ARBA" id="ARBA00046432"/>
    </source>
</evidence>
<protein>
    <recommendedName>
        <fullName evidence="6">Translation initiation factor eIF2B subunit alpha</fullName>
    </recommendedName>
    <alternativeName>
        <fullName evidence="7">eIF2B GDP-GTP exchange factor subunit alpha</fullName>
    </alternativeName>
</protein>
<dbReference type="AlphaFoldDB" id="A0A077XF66"/>
<dbReference type="Gene3D" id="3.40.50.10470">
    <property type="entry name" value="Translation initiation factor eif-2b, domain 2"/>
    <property type="match status" value="1"/>
</dbReference>
<evidence type="ECO:0000256" key="2">
    <source>
        <dbReference type="ARBA" id="ARBA00007251"/>
    </source>
</evidence>
<dbReference type="SUPFAM" id="SSF100950">
    <property type="entry name" value="NagB/RpiA/CoA transferase-like"/>
    <property type="match status" value="1"/>
</dbReference>
<keyword evidence="3" id="KW-0963">Cytoplasm</keyword>